<feature type="region of interest" description="Disordered" evidence="2">
    <location>
        <begin position="129"/>
        <end position="157"/>
    </location>
</feature>
<dbReference type="AlphaFoldDB" id="A0A1Y5IM98"/>
<accession>A0A1Y5IM98</accession>
<organism evidence="3">
    <name type="scientific">Ostreococcus tauri</name>
    <name type="common">Marine green alga</name>
    <dbReference type="NCBI Taxonomy" id="70448"/>
    <lineage>
        <taxon>Eukaryota</taxon>
        <taxon>Viridiplantae</taxon>
        <taxon>Chlorophyta</taxon>
        <taxon>Mamiellophyceae</taxon>
        <taxon>Mamiellales</taxon>
        <taxon>Bathycoccaceae</taxon>
        <taxon>Ostreococcus</taxon>
    </lineage>
</organism>
<feature type="compositionally biased region" description="Acidic residues" evidence="2">
    <location>
        <begin position="54"/>
        <end position="65"/>
    </location>
</feature>
<protein>
    <submittedName>
        <fullName evidence="3">Uncharacterized protein</fullName>
    </submittedName>
</protein>
<evidence type="ECO:0000256" key="1">
    <source>
        <dbReference type="SAM" id="Coils"/>
    </source>
</evidence>
<feature type="compositionally biased region" description="Basic and acidic residues" evidence="2">
    <location>
        <begin position="195"/>
        <end position="211"/>
    </location>
</feature>
<reference evidence="3" key="1">
    <citation type="submission" date="2017-04" db="EMBL/GenBank/DDBJ databases">
        <title>Population genomics of picophytoplankton unveils novel chromosome hypervariability.</title>
        <authorList>
            <consortium name="DOE Joint Genome Institute"/>
            <person name="Blanc-Mathieu R."/>
            <person name="Krasovec M."/>
            <person name="Hebrard M."/>
            <person name="Yau S."/>
            <person name="Desgranges E."/>
            <person name="Martin J."/>
            <person name="Schackwitz W."/>
            <person name="Kuo A."/>
            <person name="Salin G."/>
            <person name="Donnadieu C."/>
            <person name="Desdevises Y."/>
            <person name="Sanchez-Ferandin S."/>
            <person name="Moreau H."/>
            <person name="Rivals E."/>
            <person name="Grigoriev I.V."/>
            <person name="Grimsley N."/>
            <person name="Eyre-Walker A."/>
            <person name="Piganeau G."/>
        </authorList>
    </citation>
    <scope>NUCLEOTIDE SEQUENCE [LARGE SCALE GENOMIC DNA]</scope>
    <source>
        <strain evidence="3">RCC 1115</strain>
    </source>
</reference>
<evidence type="ECO:0000256" key="2">
    <source>
        <dbReference type="SAM" id="MobiDB-lite"/>
    </source>
</evidence>
<gene>
    <name evidence="3" type="ORF">BE221DRAFT_209903</name>
</gene>
<feature type="coiled-coil region" evidence="1">
    <location>
        <begin position="243"/>
        <end position="270"/>
    </location>
</feature>
<name>A0A1Y5IM98_OSTTA</name>
<dbReference type="Proteomes" id="UP000195557">
    <property type="component" value="Unassembled WGS sequence"/>
</dbReference>
<proteinExistence type="predicted"/>
<evidence type="ECO:0000313" key="3">
    <source>
        <dbReference type="EMBL" id="OUS49304.1"/>
    </source>
</evidence>
<feature type="region of interest" description="Disordered" evidence="2">
    <location>
        <begin position="54"/>
        <end position="85"/>
    </location>
</feature>
<dbReference type="EMBL" id="KZ155771">
    <property type="protein sequence ID" value="OUS49304.1"/>
    <property type="molecule type" value="Genomic_DNA"/>
</dbReference>
<keyword evidence="1" id="KW-0175">Coiled coil</keyword>
<feature type="region of interest" description="Disordered" evidence="2">
    <location>
        <begin position="185"/>
        <end position="227"/>
    </location>
</feature>
<sequence length="324" mass="35870">MGGGVAWFGGVGDEPVFETMVRGEEVGRFMDAVGALAAADVAKAFAERRVVDDDAVVEDEGVETDGGERDASARDASAQTEDGGACEACERRESELGRARREIRALRVVNRGTAVGRRRGTVRCVRAQRETEAPAVRSTASADVQAPRRTSEATAPKDTVVHEKNFREDEKALRAKRRHALRTAVMAKRSRARRAAREAAESARAREREQPRQQTKAAWNDSVDVNAEPRRKTNEEYFDALHKLVVAQEKENTKERLKRLQKERRRRLAREATAAKFRIAKHAPPRVKIPLTPRSSVDSTSSFISFESAVTDACHGVDALELNS</sequence>